<evidence type="ECO:0000256" key="1">
    <source>
        <dbReference type="ARBA" id="ARBA00023125"/>
    </source>
</evidence>
<name>A0A9D0ZDW3_9FIRM</name>
<evidence type="ECO:0000256" key="2">
    <source>
        <dbReference type="SAM" id="MobiDB-lite"/>
    </source>
</evidence>
<evidence type="ECO:0000313" key="5">
    <source>
        <dbReference type="Proteomes" id="UP000886887"/>
    </source>
</evidence>
<dbReference type="SMART" id="SM00530">
    <property type="entry name" value="HTH_XRE"/>
    <property type="match status" value="1"/>
</dbReference>
<dbReference type="Proteomes" id="UP000886887">
    <property type="component" value="Unassembled WGS sequence"/>
</dbReference>
<feature type="compositionally biased region" description="Acidic residues" evidence="2">
    <location>
        <begin position="172"/>
        <end position="184"/>
    </location>
</feature>
<evidence type="ECO:0000259" key="3">
    <source>
        <dbReference type="PROSITE" id="PS50943"/>
    </source>
</evidence>
<dbReference type="CDD" id="cd00093">
    <property type="entry name" value="HTH_XRE"/>
    <property type="match status" value="1"/>
</dbReference>
<dbReference type="SUPFAM" id="SSF47413">
    <property type="entry name" value="lambda repressor-like DNA-binding domains"/>
    <property type="match status" value="1"/>
</dbReference>
<dbReference type="InterPro" id="IPR050807">
    <property type="entry name" value="TransReg_Diox_bact_type"/>
</dbReference>
<dbReference type="GO" id="GO:0005829">
    <property type="term" value="C:cytosol"/>
    <property type="evidence" value="ECO:0007669"/>
    <property type="project" value="TreeGrafter"/>
</dbReference>
<dbReference type="PANTHER" id="PTHR46797:SF1">
    <property type="entry name" value="METHYLPHOSPHONATE SYNTHASE"/>
    <property type="match status" value="1"/>
</dbReference>
<reference evidence="4" key="2">
    <citation type="journal article" date="2021" name="PeerJ">
        <title>Extensive microbial diversity within the chicken gut microbiome revealed by metagenomics and culture.</title>
        <authorList>
            <person name="Gilroy R."/>
            <person name="Ravi A."/>
            <person name="Getino M."/>
            <person name="Pursley I."/>
            <person name="Horton D.L."/>
            <person name="Alikhan N.F."/>
            <person name="Baker D."/>
            <person name="Gharbi K."/>
            <person name="Hall N."/>
            <person name="Watson M."/>
            <person name="Adriaenssens E.M."/>
            <person name="Foster-Nyarko E."/>
            <person name="Jarju S."/>
            <person name="Secka A."/>
            <person name="Antonio M."/>
            <person name="Oren A."/>
            <person name="Chaudhuri R.R."/>
            <person name="La Ragione R."/>
            <person name="Hildebrand F."/>
            <person name="Pallen M.J."/>
        </authorList>
    </citation>
    <scope>NUCLEOTIDE SEQUENCE</scope>
    <source>
        <strain evidence="4">ChiSxjej2B14-6234</strain>
    </source>
</reference>
<dbReference type="Gene3D" id="1.10.260.40">
    <property type="entry name" value="lambda repressor-like DNA-binding domains"/>
    <property type="match status" value="1"/>
</dbReference>
<organism evidence="4 5">
    <name type="scientific">Candidatus Onthenecus intestinigallinarum</name>
    <dbReference type="NCBI Taxonomy" id="2840875"/>
    <lineage>
        <taxon>Bacteria</taxon>
        <taxon>Bacillati</taxon>
        <taxon>Bacillota</taxon>
        <taxon>Clostridia</taxon>
        <taxon>Eubacteriales</taxon>
        <taxon>Candidatus Onthenecus</taxon>
    </lineage>
</organism>
<feature type="region of interest" description="Disordered" evidence="2">
    <location>
        <begin position="72"/>
        <end position="117"/>
    </location>
</feature>
<evidence type="ECO:0000313" key="4">
    <source>
        <dbReference type="EMBL" id="HIQ72688.1"/>
    </source>
</evidence>
<dbReference type="InterPro" id="IPR001387">
    <property type="entry name" value="Cro/C1-type_HTH"/>
</dbReference>
<dbReference type="Pfam" id="PF01381">
    <property type="entry name" value="HTH_3"/>
    <property type="match status" value="1"/>
</dbReference>
<sequence length="184" mass="19705">MNYVAFGRRVRQLRRSLHWTQAQLAQTCGISLSFLGHIERGSRKASLQTLMDLCGVLGINPDHLLEDSLDTAAESADGTESAERVAGPSVFRAAPDEDAQSDVSPDRSDPVPEDGGACVGYAADGDSPDEAVDSSSWAYDFGPPAHAEHTLRQHVAFVDLWAAEAEHPTPEDASDCPEEDGDLS</sequence>
<dbReference type="GO" id="GO:0003677">
    <property type="term" value="F:DNA binding"/>
    <property type="evidence" value="ECO:0007669"/>
    <property type="project" value="UniProtKB-KW"/>
</dbReference>
<dbReference type="GO" id="GO:0003700">
    <property type="term" value="F:DNA-binding transcription factor activity"/>
    <property type="evidence" value="ECO:0007669"/>
    <property type="project" value="TreeGrafter"/>
</dbReference>
<protein>
    <submittedName>
        <fullName evidence="4">Helix-turn-helix transcriptional regulator</fullName>
    </submittedName>
</protein>
<keyword evidence="1" id="KW-0238">DNA-binding</keyword>
<feature type="domain" description="HTH cro/C1-type" evidence="3">
    <location>
        <begin position="10"/>
        <end position="64"/>
    </location>
</feature>
<reference evidence="4" key="1">
    <citation type="submission" date="2020-10" db="EMBL/GenBank/DDBJ databases">
        <authorList>
            <person name="Gilroy R."/>
        </authorList>
    </citation>
    <scope>NUCLEOTIDE SEQUENCE</scope>
    <source>
        <strain evidence="4">ChiSxjej2B14-6234</strain>
    </source>
</reference>
<feature type="region of interest" description="Disordered" evidence="2">
    <location>
        <begin position="164"/>
        <end position="184"/>
    </location>
</feature>
<dbReference type="EMBL" id="DVFJ01000037">
    <property type="protein sequence ID" value="HIQ72688.1"/>
    <property type="molecule type" value="Genomic_DNA"/>
</dbReference>
<comment type="caution">
    <text evidence="4">The sequence shown here is derived from an EMBL/GenBank/DDBJ whole genome shotgun (WGS) entry which is preliminary data.</text>
</comment>
<dbReference type="PANTHER" id="PTHR46797">
    <property type="entry name" value="HTH-TYPE TRANSCRIPTIONAL REGULATOR"/>
    <property type="match status" value="1"/>
</dbReference>
<dbReference type="InterPro" id="IPR010982">
    <property type="entry name" value="Lambda_DNA-bd_dom_sf"/>
</dbReference>
<proteinExistence type="predicted"/>
<dbReference type="PROSITE" id="PS50943">
    <property type="entry name" value="HTH_CROC1"/>
    <property type="match status" value="1"/>
</dbReference>
<accession>A0A9D0ZDW3</accession>
<dbReference type="AlphaFoldDB" id="A0A9D0ZDW3"/>
<gene>
    <name evidence="4" type="ORF">IAB73_10835</name>
</gene>